<reference evidence="7 8" key="1">
    <citation type="submission" date="2024-09" db="EMBL/GenBank/DDBJ databases">
        <authorList>
            <person name="Sun Q."/>
            <person name="Mori K."/>
        </authorList>
    </citation>
    <scope>NUCLEOTIDE SEQUENCE [LARGE SCALE GENOMIC DNA]</scope>
    <source>
        <strain evidence="7 8">CICC 10874</strain>
    </source>
</reference>
<dbReference type="RefSeq" id="WP_376982652.1">
    <property type="nucleotide sequence ID" value="NZ_JBHLSV010000027.1"/>
</dbReference>
<evidence type="ECO:0000313" key="8">
    <source>
        <dbReference type="Proteomes" id="UP001589793"/>
    </source>
</evidence>
<comment type="catalytic activity">
    <reaction evidence="1">
        <text>Hydrolysis of terminal non-reducing N-acetyl-D-hexosamine residues in N-acetyl-beta-D-hexosaminides.</text>
        <dbReference type="EC" id="3.2.1.52"/>
    </reaction>
</comment>
<evidence type="ECO:0000313" key="7">
    <source>
        <dbReference type="EMBL" id="MFC0675623.1"/>
    </source>
</evidence>
<dbReference type="Pfam" id="PF00728">
    <property type="entry name" value="Glyco_hydro_20"/>
    <property type="match status" value="1"/>
</dbReference>
<dbReference type="InterPro" id="IPR015883">
    <property type="entry name" value="Glyco_hydro_20_cat"/>
</dbReference>
<evidence type="ECO:0000256" key="5">
    <source>
        <dbReference type="SAM" id="MobiDB-lite"/>
    </source>
</evidence>
<evidence type="ECO:0000256" key="2">
    <source>
        <dbReference type="ARBA" id="ARBA00006285"/>
    </source>
</evidence>
<dbReference type="Gene3D" id="3.30.379.10">
    <property type="entry name" value="Chitobiase/beta-hexosaminidase domain 2-like"/>
    <property type="match status" value="1"/>
</dbReference>
<accession>A0ABV6RI40</accession>
<protein>
    <recommendedName>
        <fullName evidence="3">beta-N-acetylhexosaminidase</fullName>
        <ecNumber evidence="3">3.2.1.52</ecNumber>
    </recommendedName>
</protein>
<dbReference type="PANTHER" id="PTHR22600">
    <property type="entry name" value="BETA-HEXOSAMINIDASE"/>
    <property type="match status" value="1"/>
</dbReference>
<dbReference type="EMBL" id="JBHLSV010000027">
    <property type="protein sequence ID" value="MFC0675623.1"/>
    <property type="molecule type" value="Genomic_DNA"/>
</dbReference>
<dbReference type="InterPro" id="IPR017853">
    <property type="entry name" value="GH"/>
</dbReference>
<feature type="region of interest" description="Disordered" evidence="5">
    <location>
        <begin position="153"/>
        <end position="172"/>
    </location>
</feature>
<feature type="domain" description="Glycoside hydrolase family 20 catalytic" evidence="6">
    <location>
        <begin position="92"/>
        <end position="439"/>
    </location>
</feature>
<organism evidence="7 8">
    <name type="scientific">Brachybacterium hainanense</name>
    <dbReference type="NCBI Taxonomy" id="1541174"/>
    <lineage>
        <taxon>Bacteria</taxon>
        <taxon>Bacillati</taxon>
        <taxon>Actinomycetota</taxon>
        <taxon>Actinomycetes</taxon>
        <taxon>Micrococcales</taxon>
        <taxon>Dermabacteraceae</taxon>
        <taxon>Brachybacterium</taxon>
    </lineage>
</organism>
<comment type="caution">
    <text evidence="7">The sequence shown here is derived from an EMBL/GenBank/DDBJ whole genome shotgun (WGS) entry which is preliminary data.</text>
</comment>
<evidence type="ECO:0000256" key="4">
    <source>
        <dbReference type="ARBA" id="ARBA00022801"/>
    </source>
</evidence>
<dbReference type="Gene3D" id="3.20.20.80">
    <property type="entry name" value="Glycosidases"/>
    <property type="match status" value="1"/>
</dbReference>
<dbReference type="PANTHER" id="PTHR22600:SF57">
    <property type="entry name" value="BETA-N-ACETYLHEXOSAMINIDASE"/>
    <property type="match status" value="1"/>
</dbReference>
<dbReference type="SUPFAM" id="SSF51445">
    <property type="entry name" value="(Trans)glycosidases"/>
    <property type="match status" value="1"/>
</dbReference>
<sequence length="470" mass="51031">MTAPLALLPLPQHVSWSAGVWASTDPWRELSVGLSEDLPRTEYALSISPQGASLTAGSEAALADGRNTFAQIVAGTHGEIPCVSIHDAPRHAWRGLHLDVVGRFVDLAELEKIIDALALHRMNVLQLQLSDDQGWRVEIKGYPRLTEIGSVRSGPLRASEDEKPPSELAQEAPHGGFYTQQELRALVAYAHRRGVTIIPQISLPGHMQAAIAAYPQLGAVPDRRVGVREVLGGSDHVLGVSDEVFAFVRDVLVQVAEVFPAALLHIGAETCARGEWERSAEVRARMVDWGMTRVSEVQGRFTTFAADVLAEHGTAIVGGDDVLSSRTPDGTTIVVSSGERALAEAISRGFPCVVGTEALLGLDRPQGPHRREEPGSPGRPLRLRDVYEAPLVPPKLADAGRTLVRGIQASLPTGRVSSSEELERLLFPRLCAVAERAWGSPPERYEQFLARLRDHLPRLDAFGIAYRELD</sequence>
<dbReference type="SUPFAM" id="SSF55545">
    <property type="entry name" value="beta-N-acetylhexosaminidase-like domain"/>
    <property type="match status" value="1"/>
</dbReference>
<evidence type="ECO:0000256" key="3">
    <source>
        <dbReference type="ARBA" id="ARBA00012663"/>
    </source>
</evidence>
<comment type="similarity">
    <text evidence="2">Belongs to the glycosyl hydrolase 20 family.</text>
</comment>
<gene>
    <name evidence="7" type="ORF">ACFFF6_16860</name>
</gene>
<keyword evidence="8" id="KW-1185">Reference proteome</keyword>
<dbReference type="InterPro" id="IPR025705">
    <property type="entry name" value="Beta_hexosaminidase_sua/sub"/>
</dbReference>
<dbReference type="PRINTS" id="PR00738">
    <property type="entry name" value="GLHYDRLASE20"/>
</dbReference>
<evidence type="ECO:0000256" key="1">
    <source>
        <dbReference type="ARBA" id="ARBA00001231"/>
    </source>
</evidence>
<evidence type="ECO:0000259" key="6">
    <source>
        <dbReference type="Pfam" id="PF00728"/>
    </source>
</evidence>
<dbReference type="InterPro" id="IPR029018">
    <property type="entry name" value="Hex-like_dom2"/>
</dbReference>
<keyword evidence="4" id="KW-0378">Hydrolase</keyword>
<proteinExistence type="inferred from homology"/>
<dbReference type="EC" id="3.2.1.52" evidence="3"/>
<dbReference type="Proteomes" id="UP001589793">
    <property type="component" value="Unassembled WGS sequence"/>
</dbReference>
<name>A0ABV6RI40_9MICO</name>